<evidence type="ECO:0000313" key="1">
    <source>
        <dbReference type="EMBL" id="RPJ67416.1"/>
    </source>
</evidence>
<dbReference type="RefSeq" id="WP_124027316.1">
    <property type="nucleotide sequence ID" value="NZ_JBHRSN010000015.1"/>
</dbReference>
<name>A0A3N5Y3K7_9ALTE</name>
<sequence>MSMIFLGLVVSGCSERVEPLNQSELGFYRACIKGSERLANEIGTQYNAKATNTKCDCQARALSAILSDEELSEAAVAMNDHSLNAFTDYVSQFPVSTQQDITEVKLRCG</sequence>
<dbReference type="AlphaFoldDB" id="A0A3N5Y3K7"/>
<reference evidence="1 2" key="1">
    <citation type="submission" date="2018-11" db="EMBL/GenBank/DDBJ databases">
        <authorList>
            <person name="Ye M.-Q."/>
            <person name="Du Z.-J."/>
        </authorList>
    </citation>
    <scope>NUCLEOTIDE SEQUENCE [LARGE SCALE GENOMIC DNA]</scope>
    <source>
        <strain evidence="1 2">U0105</strain>
    </source>
</reference>
<comment type="caution">
    <text evidence="1">The sequence shown here is derived from an EMBL/GenBank/DDBJ whole genome shotgun (WGS) entry which is preliminary data.</text>
</comment>
<dbReference type="EMBL" id="RPOK01000002">
    <property type="protein sequence ID" value="RPJ67416.1"/>
    <property type="molecule type" value="Genomic_DNA"/>
</dbReference>
<keyword evidence="2" id="KW-1185">Reference proteome</keyword>
<proteinExistence type="predicted"/>
<accession>A0A3N5Y3K7</accession>
<protein>
    <submittedName>
        <fullName evidence="1">Uncharacterized protein</fullName>
    </submittedName>
</protein>
<gene>
    <name evidence="1" type="ORF">DRW07_07790</name>
</gene>
<evidence type="ECO:0000313" key="2">
    <source>
        <dbReference type="Proteomes" id="UP000275281"/>
    </source>
</evidence>
<organism evidence="1 2">
    <name type="scientific">Alteromonas sediminis</name>
    <dbReference type="NCBI Taxonomy" id="2259342"/>
    <lineage>
        <taxon>Bacteria</taxon>
        <taxon>Pseudomonadati</taxon>
        <taxon>Pseudomonadota</taxon>
        <taxon>Gammaproteobacteria</taxon>
        <taxon>Alteromonadales</taxon>
        <taxon>Alteromonadaceae</taxon>
        <taxon>Alteromonas/Salinimonas group</taxon>
        <taxon>Alteromonas</taxon>
    </lineage>
</organism>
<dbReference type="Proteomes" id="UP000275281">
    <property type="component" value="Unassembled WGS sequence"/>
</dbReference>